<dbReference type="Proteomes" id="UP001526166">
    <property type="component" value="Unassembled WGS sequence"/>
</dbReference>
<reference evidence="3 4" key="1">
    <citation type="submission" date="2022-10" db="EMBL/GenBank/DDBJ databases">
        <title>Sinirhodobacter sp. nov., isolated from ocean surface sediments.</title>
        <authorList>
            <person name="He W."/>
            <person name="Wang L."/>
            <person name="Zhang D.-F."/>
        </authorList>
    </citation>
    <scope>NUCLEOTIDE SEQUENCE [LARGE SCALE GENOMIC DNA]</scope>
    <source>
        <strain evidence="3 4">WL0115</strain>
    </source>
</reference>
<comment type="caution">
    <text evidence="3">The sequence shown here is derived from an EMBL/GenBank/DDBJ whole genome shotgun (WGS) entry which is preliminary data.</text>
</comment>
<dbReference type="PIRSF" id="PIRSF031890">
    <property type="entry name" value="UCP031890_transporter_Tim44"/>
    <property type="match status" value="1"/>
</dbReference>
<dbReference type="RefSeq" id="WP_263847709.1">
    <property type="nucleotide sequence ID" value="NZ_JAOWKW010000006.1"/>
</dbReference>
<proteinExistence type="predicted"/>
<dbReference type="Pfam" id="PF04280">
    <property type="entry name" value="Tim44"/>
    <property type="match status" value="1"/>
</dbReference>
<dbReference type="PANTHER" id="PTHR41542">
    <property type="entry name" value="BLL5807 PROTEIN"/>
    <property type="match status" value="1"/>
</dbReference>
<dbReference type="EMBL" id="JAOWKW010000006">
    <property type="protein sequence ID" value="MCV2878900.1"/>
    <property type="molecule type" value="Genomic_DNA"/>
</dbReference>
<dbReference type="InterPro" id="IPR032710">
    <property type="entry name" value="NTF2-like_dom_sf"/>
</dbReference>
<feature type="domain" description="Tim44-like" evidence="2">
    <location>
        <begin position="71"/>
        <end position="219"/>
    </location>
</feature>
<dbReference type="InterPro" id="IPR016985">
    <property type="entry name" value="UCP031890_Tim44-rel"/>
</dbReference>
<keyword evidence="1" id="KW-1133">Transmembrane helix</keyword>
<evidence type="ECO:0000313" key="4">
    <source>
        <dbReference type="Proteomes" id="UP001526166"/>
    </source>
</evidence>
<keyword evidence="1" id="KW-0812">Transmembrane</keyword>
<dbReference type="SUPFAM" id="SSF54427">
    <property type="entry name" value="NTF2-like"/>
    <property type="match status" value="1"/>
</dbReference>
<organism evidence="3 4">
    <name type="scientific">Sedimentimonas flavescens</name>
    <dbReference type="NCBI Taxonomy" id="2851012"/>
    <lineage>
        <taxon>Bacteria</taxon>
        <taxon>Pseudomonadati</taxon>
        <taxon>Pseudomonadota</taxon>
        <taxon>Alphaproteobacteria</taxon>
        <taxon>Rhodobacterales</taxon>
        <taxon>Rhodobacter group</taxon>
        <taxon>Sedimentimonas</taxon>
    </lineage>
</organism>
<evidence type="ECO:0000256" key="1">
    <source>
        <dbReference type="SAM" id="Phobius"/>
    </source>
</evidence>
<keyword evidence="1" id="KW-0472">Membrane</keyword>
<name>A0ABT2ZYS6_9RHOB</name>
<gene>
    <name evidence="3" type="ORF">OE699_08530</name>
</gene>
<keyword evidence="4" id="KW-1185">Reference proteome</keyword>
<sequence>MSNAVIQLIVLAGIAIFLILRLKNVLGTRDGWEDPDAPLERPEPAQRRGFEVIEGGPDQDITDHVAEGSPAARALAQMKQAEPSFNVTSFLQGARGAYEMILMAFETGDLEKIRPFLSPEVFAAFEGVVQARAEQGLDIQAEFMGLREMVLTEAEYDASSREAEITVRFLGEVISVARDANGNVVEGDPRSPRKQRDVWTFARKMGSADPNWQLVATGG</sequence>
<accession>A0ABT2ZYS6</accession>
<feature type="transmembrane region" description="Helical" evidence="1">
    <location>
        <begin position="6"/>
        <end position="22"/>
    </location>
</feature>
<evidence type="ECO:0000259" key="2">
    <source>
        <dbReference type="SMART" id="SM00978"/>
    </source>
</evidence>
<dbReference type="PANTHER" id="PTHR41542:SF1">
    <property type="entry name" value="BLL5807 PROTEIN"/>
    <property type="match status" value="1"/>
</dbReference>
<evidence type="ECO:0000313" key="3">
    <source>
        <dbReference type="EMBL" id="MCV2878900.1"/>
    </source>
</evidence>
<dbReference type="SMART" id="SM00978">
    <property type="entry name" value="Tim44"/>
    <property type="match status" value="1"/>
</dbReference>
<dbReference type="NCBIfam" id="NF033779">
    <property type="entry name" value="Tim44_TimA_adap"/>
    <property type="match status" value="1"/>
</dbReference>
<dbReference type="InterPro" id="IPR007379">
    <property type="entry name" value="Tim44-like_dom"/>
</dbReference>
<protein>
    <submittedName>
        <fullName evidence="3">Tim44/TimA family putative adaptor protein</fullName>
    </submittedName>
</protein>
<dbReference type="Gene3D" id="3.10.450.240">
    <property type="match status" value="1"/>
</dbReference>